<dbReference type="EMBL" id="JAGGMS010000001">
    <property type="protein sequence ID" value="MBP2183166.1"/>
    <property type="molecule type" value="Genomic_DNA"/>
</dbReference>
<evidence type="ECO:0008006" key="3">
    <source>
        <dbReference type="Google" id="ProtNLM"/>
    </source>
</evidence>
<sequence length="186" mass="19535">MATWPIACLVLVALIGLGWLGWGWASGELNSRAEAQAASCAEGDASLRVIVTPSAEAPVKAAATRWNDAKTVVHGHCVNITVDAMASQRVLDALLGQSELTSIRGMPAAWLPETSWWITELTTKKPEMIGSPAQSVASARSADYPYLGLSGNGVDDVQKRAAQTFRGFLTEPPQQADFAAAGLTAG</sequence>
<keyword evidence="2" id="KW-1185">Reference proteome</keyword>
<accession>A0ABS4PUR4</accession>
<organism evidence="1 2">
    <name type="scientific">Amycolatopsis magusensis</name>
    <dbReference type="NCBI Taxonomy" id="882444"/>
    <lineage>
        <taxon>Bacteria</taxon>
        <taxon>Bacillati</taxon>
        <taxon>Actinomycetota</taxon>
        <taxon>Actinomycetes</taxon>
        <taxon>Pseudonocardiales</taxon>
        <taxon>Pseudonocardiaceae</taxon>
        <taxon>Amycolatopsis</taxon>
    </lineage>
</organism>
<protein>
    <recommendedName>
        <fullName evidence="3">Extracellular solute-binding protein</fullName>
    </recommendedName>
</protein>
<gene>
    <name evidence="1" type="ORF">JOM49_004692</name>
</gene>
<dbReference type="Proteomes" id="UP000741013">
    <property type="component" value="Unassembled WGS sequence"/>
</dbReference>
<comment type="caution">
    <text evidence="1">The sequence shown here is derived from an EMBL/GenBank/DDBJ whole genome shotgun (WGS) entry which is preliminary data.</text>
</comment>
<reference evidence="1 2" key="1">
    <citation type="submission" date="2021-03" db="EMBL/GenBank/DDBJ databases">
        <title>Sequencing the genomes of 1000 actinobacteria strains.</title>
        <authorList>
            <person name="Klenk H.-P."/>
        </authorList>
    </citation>
    <scope>NUCLEOTIDE SEQUENCE [LARGE SCALE GENOMIC DNA]</scope>
    <source>
        <strain evidence="1 2">DSM 45510</strain>
    </source>
</reference>
<evidence type="ECO:0000313" key="1">
    <source>
        <dbReference type="EMBL" id="MBP2183166.1"/>
    </source>
</evidence>
<name>A0ABS4PUR4_9PSEU</name>
<proteinExistence type="predicted"/>
<dbReference type="RefSeq" id="WP_209666371.1">
    <property type="nucleotide sequence ID" value="NZ_JAGGMS010000001.1"/>
</dbReference>
<evidence type="ECO:0000313" key="2">
    <source>
        <dbReference type="Proteomes" id="UP000741013"/>
    </source>
</evidence>